<keyword evidence="8" id="KW-0862">Zinc</keyword>
<dbReference type="GO" id="GO:0046103">
    <property type="term" value="P:inosine biosynthetic process"/>
    <property type="evidence" value="ECO:0007669"/>
    <property type="project" value="TreeGrafter"/>
</dbReference>
<gene>
    <name evidence="10" type="ORF">RFI_29744</name>
</gene>
<accession>X6M220</accession>
<keyword evidence="11" id="KW-1185">Reference proteome</keyword>
<comment type="caution">
    <text evidence="10">The sequence shown here is derived from an EMBL/GenBank/DDBJ whole genome shotgun (WGS) entry which is preliminary data.</text>
</comment>
<evidence type="ECO:0000256" key="7">
    <source>
        <dbReference type="ARBA" id="ARBA00022801"/>
    </source>
</evidence>
<dbReference type="Gene3D" id="3.20.20.140">
    <property type="entry name" value="Metal-dependent hydrolases"/>
    <property type="match status" value="1"/>
</dbReference>
<dbReference type="InterPro" id="IPR001365">
    <property type="entry name" value="A_deaminase_dom"/>
</dbReference>
<name>X6M220_RETFI</name>
<dbReference type="GO" id="GO:0005829">
    <property type="term" value="C:cytosol"/>
    <property type="evidence" value="ECO:0007669"/>
    <property type="project" value="TreeGrafter"/>
</dbReference>
<evidence type="ECO:0000256" key="3">
    <source>
        <dbReference type="ARBA" id="ARBA00006676"/>
    </source>
</evidence>
<dbReference type="GO" id="GO:0006154">
    <property type="term" value="P:adenosine catabolic process"/>
    <property type="evidence" value="ECO:0007669"/>
    <property type="project" value="TreeGrafter"/>
</dbReference>
<dbReference type="PANTHER" id="PTHR11409:SF43">
    <property type="entry name" value="ADENOSINE DEAMINASE"/>
    <property type="match status" value="1"/>
</dbReference>
<dbReference type="InterPro" id="IPR032466">
    <property type="entry name" value="Metal_Hydrolase"/>
</dbReference>
<dbReference type="GO" id="GO:0043103">
    <property type="term" value="P:hypoxanthine salvage"/>
    <property type="evidence" value="ECO:0007669"/>
    <property type="project" value="TreeGrafter"/>
</dbReference>
<comment type="cofactor">
    <cofactor evidence="1">
        <name>Zn(2+)</name>
        <dbReference type="ChEBI" id="CHEBI:29105"/>
    </cofactor>
</comment>
<dbReference type="EMBL" id="ASPP01025907">
    <property type="protein sequence ID" value="ETO07646.1"/>
    <property type="molecule type" value="Genomic_DNA"/>
</dbReference>
<comment type="pathway">
    <text evidence="2">Purine metabolism; purine nucleoside salvage.</text>
</comment>
<evidence type="ECO:0000259" key="9">
    <source>
        <dbReference type="Pfam" id="PF00962"/>
    </source>
</evidence>
<comment type="similarity">
    <text evidence="3">Belongs to the metallo-dependent hydrolases superfamily. Adenosine and AMP deaminases family.</text>
</comment>
<dbReference type="AlphaFoldDB" id="X6M220"/>
<sequence>DGSLLPGFILSRAKARNLVVSFKNENEVRLFLMDLIFKGTDSQNATSTKLNWPVFDFCNQFLQTQQELYDATRDLVTYLCTNHNVRVIEIRFCPELHTLEGLTHDDIVQSVVKGFQAGQQRIIICALRSYPESHSLQMVELCKKYLGKGGIIGFDIAGYESDYPLSIHKKALELANDLDIPITVHIGEFPQTLNNFPFLLQNWKTCKVQRMSHCIELGKDHQVLTECSKAIGKH</sequence>
<reference evidence="10 11" key="1">
    <citation type="journal article" date="2013" name="Curr. Biol.">
        <title>The Genome of the Foraminiferan Reticulomyxa filosa.</title>
        <authorList>
            <person name="Glockner G."/>
            <person name="Hulsmann N."/>
            <person name="Schleicher M."/>
            <person name="Noegel A.A."/>
            <person name="Eichinger L."/>
            <person name="Gallinger C."/>
            <person name="Pawlowski J."/>
            <person name="Sierra R."/>
            <person name="Euteneuer U."/>
            <person name="Pillet L."/>
            <person name="Moustafa A."/>
            <person name="Platzer M."/>
            <person name="Groth M."/>
            <person name="Szafranski K."/>
            <person name="Schliwa M."/>
        </authorList>
    </citation>
    <scope>NUCLEOTIDE SEQUENCE [LARGE SCALE GENOMIC DNA]</scope>
</reference>
<feature type="domain" description="Adenosine deaminase" evidence="9">
    <location>
        <begin position="53"/>
        <end position="225"/>
    </location>
</feature>
<dbReference type="GO" id="GO:0046872">
    <property type="term" value="F:metal ion binding"/>
    <property type="evidence" value="ECO:0007669"/>
    <property type="project" value="UniProtKB-KW"/>
</dbReference>
<feature type="non-terminal residue" evidence="10">
    <location>
        <position position="234"/>
    </location>
</feature>
<evidence type="ECO:0000313" key="10">
    <source>
        <dbReference type="EMBL" id="ETO07646.1"/>
    </source>
</evidence>
<dbReference type="UniPathway" id="UPA00606"/>
<dbReference type="GO" id="GO:0009897">
    <property type="term" value="C:external side of plasma membrane"/>
    <property type="evidence" value="ECO:0007669"/>
    <property type="project" value="TreeGrafter"/>
</dbReference>
<organism evidence="10 11">
    <name type="scientific">Reticulomyxa filosa</name>
    <dbReference type="NCBI Taxonomy" id="46433"/>
    <lineage>
        <taxon>Eukaryota</taxon>
        <taxon>Sar</taxon>
        <taxon>Rhizaria</taxon>
        <taxon>Retaria</taxon>
        <taxon>Foraminifera</taxon>
        <taxon>Monothalamids</taxon>
        <taxon>Reticulomyxidae</taxon>
        <taxon>Reticulomyxa</taxon>
    </lineage>
</organism>
<evidence type="ECO:0000256" key="4">
    <source>
        <dbReference type="ARBA" id="ARBA00012784"/>
    </source>
</evidence>
<evidence type="ECO:0000256" key="1">
    <source>
        <dbReference type="ARBA" id="ARBA00001947"/>
    </source>
</evidence>
<keyword evidence="5" id="KW-0479">Metal-binding</keyword>
<dbReference type="GO" id="GO:0004000">
    <property type="term" value="F:adenosine deaminase activity"/>
    <property type="evidence" value="ECO:0007669"/>
    <property type="project" value="UniProtKB-ARBA"/>
</dbReference>
<evidence type="ECO:0000313" key="11">
    <source>
        <dbReference type="Proteomes" id="UP000023152"/>
    </source>
</evidence>
<evidence type="ECO:0000256" key="2">
    <source>
        <dbReference type="ARBA" id="ARBA00005058"/>
    </source>
</evidence>
<dbReference type="SUPFAM" id="SSF51556">
    <property type="entry name" value="Metallo-dependent hydrolases"/>
    <property type="match status" value="1"/>
</dbReference>
<dbReference type="InterPro" id="IPR006330">
    <property type="entry name" value="Ado/ade_deaminase"/>
</dbReference>
<evidence type="ECO:0000256" key="8">
    <source>
        <dbReference type="ARBA" id="ARBA00022833"/>
    </source>
</evidence>
<protein>
    <recommendedName>
        <fullName evidence="4">adenosine deaminase</fullName>
        <ecNumber evidence="4">3.5.4.4</ecNumber>
    </recommendedName>
</protein>
<feature type="non-terminal residue" evidence="10">
    <location>
        <position position="1"/>
    </location>
</feature>
<proteinExistence type="inferred from homology"/>
<dbReference type="EC" id="3.5.4.4" evidence="4"/>
<dbReference type="Proteomes" id="UP000023152">
    <property type="component" value="Unassembled WGS sequence"/>
</dbReference>
<dbReference type="PANTHER" id="PTHR11409">
    <property type="entry name" value="ADENOSINE DEAMINASE"/>
    <property type="match status" value="1"/>
</dbReference>
<dbReference type="OrthoDB" id="184765at2759"/>
<keyword evidence="7" id="KW-0378">Hydrolase</keyword>
<evidence type="ECO:0000256" key="6">
    <source>
        <dbReference type="ARBA" id="ARBA00022726"/>
    </source>
</evidence>
<keyword evidence="6" id="KW-0660">Purine salvage</keyword>
<dbReference type="GO" id="GO:0060169">
    <property type="term" value="P:negative regulation of adenosine receptor signaling pathway"/>
    <property type="evidence" value="ECO:0007669"/>
    <property type="project" value="TreeGrafter"/>
</dbReference>
<dbReference type="Pfam" id="PF00962">
    <property type="entry name" value="A_deaminase"/>
    <property type="match status" value="1"/>
</dbReference>
<dbReference type="GO" id="GO:0006166">
    <property type="term" value="P:purine ribonucleoside salvage"/>
    <property type="evidence" value="ECO:0007669"/>
    <property type="project" value="UniProtKB-KW"/>
</dbReference>
<evidence type="ECO:0000256" key="5">
    <source>
        <dbReference type="ARBA" id="ARBA00022723"/>
    </source>
</evidence>